<evidence type="ECO:0000313" key="2">
    <source>
        <dbReference type="Proteomes" id="UP000237271"/>
    </source>
</evidence>
<comment type="caution">
    <text evidence="1">The sequence shown here is derived from an EMBL/GenBank/DDBJ whole genome shotgun (WGS) entry which is preliminary data.</text>
</comment>
<gene>
    <name evidence="1" type="ORF">PHPALM_29041</name>
</gene>
<keyword evidence="2" id="KW-1185">Reference proteome</keyword>
<sequence length="70" mass="8232">MAAFLAHHLKYNGLPVNKFGASQTWLLSFLRRNSLSIRRRTHQSQNFTEDAVAQAENLVEEYGRKWWELV</sequence>
<name>A0A2P4X8L2_9STRA</name>
<evidence type="ECO:0008006" key="3">
    <source>
        <dbReference type="Google" id="ProtNLM"/>
    </source>
</evidence>
<organism evidence="1 2">
    <name type="scientific">Phytophthora palmivora</name>
    <dbReference type="NCBI Taxonomy" id="4796"/>
    <lineage>
        <taxon>Eukaryota</taxon>
        <taxon>Sar</taxon>
        <taxon>Stramenopiles</taxon>
        <taxon>Oomycota</taxon>
        <taxon>Peronosporomycetes</taxon>
        <taxon>Peronosporales</taxon>
        <taxon>Peronosporaceae</taxon>
        <taxon>Phytophthora</taxon>
    </lineage>
</organism>
<dbReference type="EMBL" id="NCKW01015752">
    <property type="protein sequence ID" value="POM61876.1"/>
    <property type="molecule type" value="Genomic_DNA"/>
</dbReference>
<dbReference type="AlphaFoldDB" id="A0A2P4X8L2"/>
<dbReference type="Proteomes" id="UP000237271">
    <property type="component" value="Unassembled WGS sequence"/>
</dbReference>
<proteinExistence type="predicted"/>
<accession>A0A2P4X8L2</accession>
<evidence type="ECO:0000313" key="1">
    <source>
        <dbReference type="EMBL" id="POM61876.1"/>
    </source>
</evidence>
<protein>
    <recommendedName>
        <fullName evidence="3">HTH CENPB-type domain-containing protein</fullName>
    </recommendedName>
</protein>
<reference evidence="1 2" key="1">
    <citation type="journal article" date="2017" name="Genome Biol. Evol.">
        <title>Phytophthora megakarya and P. palmivora, closely related causal agents of cacao black pod rot, underwent increases in genome sizes and gene numbers by different mechanisms.</title>
        <authorList>
            <person name="Ali S.S."/>
            <person name="Shao J."/>
            <person name="Lary D.J."/>
            <person name="Kronmiller B."/>
            <person name="Shen D."/>
            <person name="Strem M.D."/>
            <person name="Amoako-Attah I."/>
            <person name="Akrofi A.Y."/>
            <person name="Begoude B.A."/>
            <person name="Ten Hoopen G.M."/>
            <person name="Coulibaly K."/>
            <person name="Kebe B.I."/>
            <person name="Melnick R.L."/>
            <person name="Guiltinan M.J."/>
            <person name="Tyler B.M."/>
            <person name="Meinhardt L.W."/>
            <person name="Bailey B.A."/>
        </authorList>
    </citation>
    <scope>NUCLEOTIDE SEQUENCE [LARGE SCALE GENOMIC DNA]</scope>
    <source>
        <strain evidence="2">sbr112.9</strain>
    </source>
</reference>